<reference evidence="1 2" key="1">
    <citation type="journal article" date="2022" name="bioRxiv">
        <title>The genome of the oomycete Peronosclerospora sorghi, a cosmopolitan pathogen of maize and sorghum, is inflated with dispersed pseudogenes.</title>
        <authorList>
            <person name="Fletcher K."/>
            <person name="Martin F."/>
            <person name="Isakeit T."/>
            <person name="Cavanaugh K."/>
            <person name="Magill C."/>
            <person name="Michelmore R."/>
        </authorList>
    </citation>
    <scope>NUCLEOTIDE SEQUENCE [LARGE SCALE GENOMIC DNA]</scope>
    <source>
        <strain evidence="1">P6</strain>
    </source>
</reference>
<comment type="caution">
    <text evidence="1">The sequence shown here is derived from an EMBL/GenBank/DDBJ whole genome shotgun (WGS) entry which is preliminary data.</text>
</comment>
<organism evidence="1 2">
    <name type="scientific">Peronosclerospora sorghi</name>
    <dbReference type="NCBI Taxonomy" id="230839"/>
    <lineage>
        <taxon>Eukaryota</taxon>
        <taxon>Sar</taxon>
        <taxon>Stramenopiles</taxon>
        <taxon>Oomycota</taxon>
        <taxon>Peronosporomycetes</taxon>
        <taxon>Peronosporales</taxon>
        <taxon>Peronosporaceae</taxon>
        <taxon>Peronosclerospora</taxon>
    </lineage>
</organism>
<dbReference type="Proteomes" id="UP001163321">
    <property type="component" value="Chromosome 8"/>
</dbReference>
<sequence length="115" mass="13156">MVWLKESSKIISIAMLFISVRRAFSSEETRPTHAPTMTDWNLAKNIAKYLKGTRILKITMKKPKDASGGFKIKVYSDAYYGGEDRKSTTGRLVVDKMLVSWIFKKKVGSCCRPWM</sequence>
<keyword evidence="2" id="KW-1185">Reference proteome</keyword>
<evidence type="ECO:0000313" key="1">
    <source>
        <dbReference type="EMBL" id="KAI9906301.1"/>
    </source>
</evidence>
<accession>A0ACC0VKI1</accession>
<protein>
    <submittedName>
        <fullName evidence="1">Uncharacterized protein</fullName>
    </submittedName>
</protein>
<gene>
    <name evidence="1" type="ORF">PsorP6_003960</name>
</gene>
<name>A0ACC0VKI1_9STRA</name>
<evidence type="ECO:0000313" key="2">
    <source>
        <dbReference type="Proteomes" id="UP001163321"/>
    </source>
</evidence>
<dbReference type="EMBL" id="CM047587">
    <property type="protein sequence ID" value="KAI9906301.1"/>
    <property type="molecule type" value="Genomic_DNA"/>
</dbReference>
<proteinExistence type="predicted"/>